<dbReference type="EMBL" id="BPVZ01000024">
    <property type="protein sequence ID" value="GKV06081.1"/>
    <property type="molecule type" value="Genomic_DNA"/>
</dbReference>
<dbReference type="InterPro" id="IPR001611">
    <property type="entry name" value="Leu-rich_rpt"/>
</dbReference>
<comment type="similarity">
    <text evidence="2">Belongs to the RLP family.</text>
</comment>
<protein>
    <submittedName>
        <fullName evidence="14">Uncharacterized protein</fullName>
    </submittedName>
</protein>
<evidence type="ECO:0000256" key="8">
    <source>
        <dbReference type="ARBA" id="ARBA00022989"/>
    </source>
</evidence>
<dbReference type="FunFam" id="3.80.10.10:FF:000095">
    <property type="entry name" value="LRR receptor-like serine/threonine-protein kinase GSO1"/>
    <property type="match status" value="1"/>
</dbReference>
<dbReference type="SUPFAM" id="SSF52075">
    <property type="entry name" value="Outer arm dynein light chain 1"/>
    <property type="match status" value="1"/>
</dbReference>
<evidence type="ECO:0000256" key="11">
    <source>
        <dbReference type="ARBA" id="ARBA00023180"/>
    </source>
</evidence>
<dbReference type="GO" id="GO:0005886">
    <property type="term" value="C:plasma membrane"/>
    <property type="evidence" value="ECO:0007669"/>
    <property type="project" value="UniProtKB-SubCell"/>
</dbReference>
<dbReference type="FunFam" id="3.80.10.10:FF:000111">
    <property type="entry name" value="LRR receptor-like serine/threonine-protein kinase ERECTA"/>
    <property type="match status" value="1"/>
</dbReference>
<feature type="compositionally biased region" description="Acidic residues" evidence="12">
    <location>
        <begin position="486"/>
        <end position="507"/>
    </location>
</feature>
<accession>A0AAV5IW53</accession>
<evidence type="ECO:0000256" key="10">
    <source>
        <dbReference type="ARBA" id="ARBA00023170"/>
    </source>
</evidence>
<dbReference type="Pfam" id="PF13855">
    <property type="entry name" value="LRR_8"/>
    <property type="match status" value="2"/>
</dbReference>
<keyword evidence="15" id="KW-1185">Reference proteome</keyword>
<dbReference type="PANTHER" id="PTHR27004">
    <property type="entry name" value="RECEPTOR-LIKE PROTEIN 12 ISOFORM X1"/>
    <property type="match status" value="1"/>
</dbReference>
<reference evidence="14 15" key="1">
    <citation type="journal article" date="2021" name="Commun. Biol.">
        <title>The genome of Shorea leprosula (Dipterocarpaceae) highlights the ecological relevance of drought in aseasonal tropical rainforests.</title>
        <authorList>
            <person name="Ng K.K.S."/>
            <person name="Kobayashi M.J."/>
            <person name="Fawcett J.A."/>
            <person name="Hatakeyama M."/>
            <person name="Paape T."/>
            <person name="Ng C.H."/>
            <person name="Ang C.C."/>
            <person name="Tnah L.H."/>
            <person name="Lee C.T."/>
            <person name="Nishiyama T."/>
            <person name="Sese J."/>
            <person name="O'Brien M.J."/>
            <person name="Copetti D."/>
            <person name="Mohd Noor M.I."/>
            <person name="Ong R.C."/>
            <person name="Putra M."/>
            <person name="Sireger I.Z."/>
            <person name="Indrioko S."/>
            <person name="Kosugi Y."/>
            <person name="Izuno A."/>
            <person name="Isagi Y."/>
            <person name="Lee S.L."/>
            <person name="Shimizu K.K."/>
        </authorList>
    </citation>
    <scope>NUCLEOTIDE SEQUENCE [LARGE SCALE GENOMIC DNA]</scope>
    <source>
        <strain evidence="14">214</strain>
    </source>
</reference>
<keyword evidence="4" id="KW-0433">Leucine-rich repeat</keyword>
<evidence type="ECO:0000313" key="14">
    <source>
        <dbReference type="EMBL" id="GKV06081.1"/>
    </source>
</evidence>
<evidence type="ECO:0000256" key="7">
    <source>
        <dbReference type="ARBA" id="ARBA00022737"/>
    </source>
</evidence>
<keyword evidence="6" id="KW-0732">Signal</keyword>
<dbReference type="PRINTS" id="PR00019">
    <property type="entry name" value="LEURICHRPT"/>
</dbReference>
<evidence type="ECO:0000256" key="3">
    <source>
        <dbReference type="ARBA" id="ARBA00022475"/>
    </source>
</evidence>
<feature type="region of interest" description="Disordered" evidence="12">
    <location>
        <begin position="484"/>
        <end position="507"/>
    </location>
</feature>
<evidence type="ECO:0000256" key="12">
    <source>
        <dbReference type="SAM" id="MobiDB-lite"/>
    </source>
</evidence>
<keyword evidence="5 13" id="KW-0812">Transmembrane</keyword>
<keyword evidence="10" id="KW-0675">Receptor</keyword>
<evidence type="ECO:0000256" key="9">
    <source>
        <dbReference type="ARBA" id="ARBA00023136"/>
    </source>
</evidence>
<dbReference type="Proteomes" id="UP001054252">
    <property type="component" value="Unassembled WGS sequence"/>
</dbReference>
<name>A0AAV5IW53_9ROSI</name>
<dbReference type="InterPro" id="IPR032675">
    <property type="entry name" value="LRR_dom_sf"/>
</dbReference>
<keyword evidence="7" id="KW-0677">Repeat</keyword>
<evidence type="ECO:0000256" key="2">
    <source>
        <dbReference type="ARBA" id="ARBA00009592"/>
    </source>
</evidence>
<evidence type="ECO:0000256" key="1">
    <source>
        <dbReference type="ARBA" id="ARBA00004251"/>
    </source>
</evidence>
<comment type="subcellular location">
    <subcellularLocation>
        <location evidence="1">Cell membrane</location>
        <topology evidence="1">Single-pass type I membrane protein</topology>
    </subcellularLocation>
</comment>
<comment type="caution">
    <text evidence="14">The sequence shown here is derived from an EMBL/GenBank/DDBJ whole genome shotgun (WGS) entry which is preliminary data.</text>
</comment>
<keyword evidence="9 13" id="KW-0472">Membrane</keyword>
<evidence type="ECO:0000313" key="15">
    <source>
        <dbReference type="Proteomes" id="UP001054252"/>
    </source>
</evidence>
<dbReference type="AlphaFoldDB" id="A0AAV5IW53"/>
<proteinExistence type="inferred from homology"/>
<feature type="transmembrane region" description="Helical" evidence="13">
    <location>
        <begin position="429"/>
        <end position="451"/>
    </location>
</feature>
<organism evidence="14 15">
    <name type="scientific">Rubroshorea leprosula</name>
    <dbReference type="NCBI Taxonomy" id="152421"/>
    <lineage>
        <taxon>Eukaryota</taxon>
        <taxon>Viridiplantae</taxon>
        <taxon>Streptophyta</taxon>
        <taxon>Embryophyta</taxon>
        <taxon>Tracheophyta</taxon>
        <taxon>Spermatophyta</taxon>
        <taxon>Magnoliopsida</taxon>
        <taxon>eudicotyledons</taxon>
        <taxon>Gunneridae</taxon>
        <taxon>Pentapetalae</taxon>
        <taxon>rosids</taxon>
        <taxon>malvids</taxon>
        <taxon>Malvales</taxon>
        <taxon>Dipterocarpaceae</taxon>
        <taxon>Rubroshorea</taxon>
    </lineage>
</organism>
<dbReference type="SUPFAM" id="SSF52058">
    <property type="entry name" value="L domain-like"/>
    <property type="match status" value="1"/>
</dbReference>
<dbReference type="Gene3D" id="3.80.10.10">
    <property type="entry name" value="Ribonuclease Inhibitor"/>
    <property type="match status" value="1"/>
</dbReference>
<keyword evidence="3" id="KW-1003">Cell membrane</keyword>
<keyword evidence="11" id="KW-0325">Glycoprotein</keyword>
<gene>
    <name evidence="14" type="ORF">SLEP1_g18012</name>
</gene>
<evidence type="ECO:0000256" key="5">
    <source>
        <dbReference type="ARBA" id="ARBA00022692"/>
    </source>
</evidence>
<evidence type="ECO:0000256" key="13">
    <source>
        <dbReference type="SAM" id="Phobius"/>
    </source>
</evidence>
<evidence type="ECO:0000256" key="6">
    <source>
        <dbReference type="ARBA" id="ARBA00022729"/>
    </source>
</evidence>
<dbReference type="Pfam" id="PF00560">
    <property type="entry name" value="LRR_1"/>
    <property type="match status" value="4"/>
</dbReference>
<evidence type="ECO:0000256" key="4">
    <source>
        <dbReference type="ARBA" id="ARBA00022614"/>
    </source>
</evidence>
<dbReference type="PANTHER" id="PTHR27004:SF435">
    <property type="entry name" value="LEUCINE-RICH REPEAT-CONTAINING N-TERMINAL PLANT-TYPE DOMAIN-CONTAINING PROTEIN"/>
    <property type="match status" value="1"/>
</dbReference>
<keyword evidence="8 13" id="KW-1133">Transmembrane helix</keyword>
<sequence length="557" mass="61856">MKSLGYLNLSHNFLVKLQEPSSSLRSAEFLSVLDLHKNRLQGQLPGFPPFATYIDYSSNNFSSVIPVNIDDYLEFIYFLSLSSNHFHGSIPESICNATYLRVLDLSNNSLNGTIPECLTSMESLGVLNLRRNILSGNIPDAFSRNCWAQTIDLNGNHLEGKIPKSLANCTALEVLDLGNNQISDNFPCHLKKVSSLRVLVLRSNNFSGHIGCPNDNSSWQMLQIVDLASNNFSGELPNQCLKSWKAMMVDEDELQHLRFEVLSLNSFYYQDAITVTMKGLEIRLVKILTIFTSIDLSCNNLQGTVPEVMGELRALYILNLSHNALTGPIPTSFGNLSQLESLDLSCNNLNGEIPQQLSQLNFLSVLNISNNQLVGKIPISQQFQTFSNDSFEGNKGLCGFPLTTKCPSNDNNTESRSQLVSNRKNELDWQFVLTGLSFGMGAAVVVAPLIFCKKASKWVDDSVDKILLVILPIVGLSYNRYHDSNTETEENGEDNTETSENDDEEAEEKAEEFLGRYCVFCSKIDIVKKKVVHDPNCTCHDSPPTSFSSSTSSSFSS</sequence>